<dbReference type="InterPro" id="IPR036899">
    <property type="entry name" value="Ribosomal_uL13_sf"/>
</dbReference>
<dbReference type="PANTHER" id="PTHR11545">
    <property type="entry name" value="RIBOSOMAL PROTEIN L13"/>
    <property type="match status" value="1"/>
</dbReference>
<dbReference type="GO" id="GO:0003729">
    <property type="term" value="F:mRNA binding"/>
    <property type="evidence" value="ECO:0007669"/>
    <property type="project" value="TreeGrafter"/>
</dbReference>
<keyword evidence="1 3" id="KW-0689">Ribosomal protein</keyword>
<accession>B3T8C9</accession>
<evidence type="ECO:0000256" key="3">
    <source>
        <dbReference type="HAMAP-Rule" id="MF_01366"/>
    </source>
</evidence>
<dbReference type="GO" id="GO:0017148">
    <property type="term" value="P:negative regulation of translation"/>
    <property type="evidence" value="ECO:0007669"/>
    <property type="project" value="TreeGrafter"/>
</dbReference>
<name>B3T8C9_9ARCH</name>
<dbReference type="AlphaFoldDB" id="B3T8C9"/>
<dbReference type="GO" id="GO:0022625">
    <property type="term" value="C:cytosolic large ribosomal subunit"/>
    <property type="evidence" value="ECO:0007669"/>
    <property type="project" value="UniProtKB-UniRule"/>
</dbReference>
<dbReference type="PROSITE" id="PS00783">
    <property type="entry name" value="RIBOSOMAL_L13"/>
    <property type="match status" value="1"/>
</dbReference>
<comment type="subunit">
    <text evidence="3">Part of the 50S ribosomal subunit.</text>
</comment>
<evidence type="ECO:0000256" key="2">
    <source>
        <dbReference type="ARBA" id="ARBA00023274"/>
    </source>
</evidence>
<evidence type="ECO:0000256" key="5">
    <source>
        <dbReference type="SAM" id="MobiDB-lite"/>
    </source>
</evidence>
<dbReference type="SUPFAM" id="SSF52161">
    <property type="entry name" value="Ribosomal protein L13"/>
    <property type="match status" value="1"/>
</dbReference>
<dbReference type="Gene3D" id="3.90.1180.10">
    <property type="entry name" value="Ribosomal protein L13"/>
    <property type="match status" value="1"/>
</dbReference>
<dbReference type="EMBL" id="EU016638">
    <property type="protein sequence ID" value="ABZ08838.1"/>
    <property type="molecule type" value="Genomic_DNA"/>
</dbReference>
<comment type="similarity">
    <text evidence="3 4">Belongs to the universal ribosomal protein uL13 family.</text>
</comment>
<dbReference type="Pfam" id="PF00572">
    <property type="entry name" value="Ribosomal_L13"/>
    <property type="match status" value="1"/>
</dbReference>
<sequence>MAKPKPSAKPKSEPATKPKPSAKPKSEPATKPKPSAKPKSEPATKPKPSAKLKSEPAAKPEEKPIDKTSRPLVIDGTDHIAGRLSSNVAKLLLQGNRVTVVNSEKIMISGRKKSIVGEYKQFLKIASINQPKHGPFHPRKPDTIISRMIRGMLPRDKPSGKAALSRLRVYIGVPKDVKPLGKIQLEKTKIRKSSALYTSVGELGRYVGWH</sequence>
<dbReference type="InterPro" id="IPR005755">
    <property type="entry name" value="Ribosomal_uL13_euk/arc"/>
</dbReference>
<feature type="compositionally biased region" description="Basic and acidic residues" evidence="5">
    <location>
        <begin position="52"/>
        <end position="69"/>
    </location>
</feature>
<keyword evidence="2 3" id="KW-0687">Ribonucleoprotein</keyword>
<dbReference type="HAMAP" id="MF_01366">
    <property type="entry name" value="Ribosomal_uL13"/>
    <property type="match status" value="1"/>
</dbReference>
<evidence type="ECO:0000313" key="6">
    <source>
        <dbReference type="EMBL" id="ABZ08838.1"/>
    </source>
</evidence>
<reference evidence="6" key="1">
    <citation type="journal article" date="2008" name="ISME J.">
        <title>Genomic patterns of recombination, clonal divergence and environment in marine microbial populations.</title>
        <authorList>
            <person name="Konstantinidis K.T."/>
            <person name="Delong E.F."/>
        </authorList>
    </citation>
    <scope>NUCLEOTIDE SEQUENCE</scope>
</reference>
<evidence type="ECO:0000256" key="1">
    <source>
        <dbReference type="ARBA" id="ARBA00022980"/>
    </source>
</evidence>
<dbReference type="GO" id="GO:0006412">
    <property type="term" value="P:translation"/>
    <property type="evidence" value="ECO:0007669"/>
    <property type="project" value="UniProtKB-UniRule"/>
</dbReference>
<dbReference type="NCBIfam" id="NF005004">
    <property type="entry name" value="PRK06394.1"/>
    <property type="match status" value="1"/>
</dbReference>
<proteinExistence type="inferred from homology"/>
<gene>
    <name evidence="3" type="primary">rpl13</name>
    <name evidence="6" type="ORF">ALOHA_HF4000APKG5E24ctg1g9</name>
</gene>
<dbReference type="PANTHER" id="PTHR11545:SF3">
    <property type="entry name" value="LARGE RIBOSOMAL SUBUNIT PROTEIN UL13"/>
    <property type="match status" value="1"/>
</dbReference>
<dbReference type="CDD" id="cd00392">
    <property type="entry name" value="Ribosomal_L13"/>
    <property type="match status" value="1"/>
</dbReference>
<dbReference type="NCBIfam" id="TIGR01077">
    <property type="entry name" value="L13_A_E"/>
    <property type="match status" value="1"/>
</dbReference>
<protein>
    <recommendedName>
        <fullName evidence="3">Large ribosomal subunit protein uL13</fullName>
    </recommendedName>
</protein>
<dbReference type="GO" id="GO:0003735">
    <property type="term" value="F:structural constituent of ribosome"/>
    <property type="evidence" value="ECO:0007669"/>
    <property type="project" value="UniProtKB-UniRule"/>
</dbReference>
<dbReference type="InterPro" id="IPR023563">
    <property type="entry name" value="Ribosomal_uL13_CS"/>
</dbReference>
<evidence type="ECO:0000256" key="4">
    <source>
        <dbReference type="RuleBase" id="RU003877"/>
    </source>
</evidence>
<feature type="region of interest" description="Disordered" evidence="5">
    <location>
        <begin position="1"/>
        <end position="72"/>
    </location>
</feature>
<comment type="function">
    <text evidence="3">This protein is one of the early assembly proteins of the 50S ribosomal subunit, although it is not seen to bind rRNA by itself. It is important during the early stages of 50S assembly.</text>
</comment>
<dbReference type="InterPro" id="IPR005822">
    <property type="entry name" value="Ribosomal_uL13"/>
</dbReference>
<organism evidence="6">
    <name type="scientific">uncultured marine crenarchaeote HF4000_APKG5E24</name>
    <dbReference type="NCBI Taxonomy" id="455592"/>
    <lineage>
        <taxon>Archaea</taxon>
        <taxon>Nitrososphaerota</taxon>
        <taxon>Nitrososphaeria</taxon>
        <taxon>Nitrosopumilales</taxon>
        <taxon>environmental samples</taxon>
    </lineage>
</organism>